<sequence>MTTVGTIALATASAPAASPSGLIRRSRFDRVDFVAALGLAHAFLTTNLRSGGCLRCHWACGIGFGGELHGQSWLQLAALRATDPPVAAAMKPPTGGRSGGAHQCALEECEHGLQLLQLGLQGLGRGAALTAERHYGPAELLQLRGYCRGVGALALRLSMPLLTMPFLGIMALLLSFTMSIIGVAVTVLALGIAVVIAPHVTVATGGATTASGAVVAVVAPETVGARCTLCGRPRDADIMTAFLFTAFLGGMGRPIAMVGDVYIHMPPPLLDLLSGGQQDSGPGAAMTTEVASANSSREKMTTAMARASYSRVA</sequence>
<dbReference type="HOGENOM" id="CLU_889618_0_0_1"/>
<evidence type="ECO:0000313" key="2">
    <source>
        <dbReference type="EMBL" id="EEC80398.1"/>
    </source>
</evidence>
<name>B8B0L4_ORYSI</name>
<keyword evidence="3" id="KW-1185">Reference proteome</keyword>
<evidence type="ECO:0000313" key="3">
    <source>
        <dbReference type="Proteomes" id="UP000007015"/>
    </source>
</evidence>
<dbReference type="EMBL" id="CM000131">
    <property type="protein sequence ID" value="EEC80398.1"/>
    <property type="molecule type" value="Genomic_DNA"/>
</dbReference>
<proteinExistence type="predicted"/>
<dbReference type="Gramene" id="BGIOSGA022696-TA">
    <property type="protein sequence ID" value="BGIOSGA022696-PA"/>
    <property type="gene ID" value="BGIOSGA022696"/>
</dbReference>
<accession>B8B0L4</accession>
<protein>
    <submittedName>
        <fullName evidence="2">Uncharacterized protein</fullName>
    </submittedName>
</protein>
<keyword evidence="1" id="KW-0472">Membrane</keyword>
<dbReference type="AlphaFoldDB" id="B8B0L4"/>
<reference evidence="2 3" key="1">
    <citation type="journal article" date="2005" name="PLoS Biol.">
        <title>The genomes of Oryza sativa: a history of duplications.</title>
        <authorList>
            <person name="Yu J."/>
            <person name="Wang J."/>
            <person name="Lin W."/>
            <person name="Li S."/>
            <person name="Li H."/>
            <person name="Zhou J."/>
            <person name="Ni P."/>
            <person name="Dong W."/>
            <person name="Hu S."/>
            <person name="Zeng C."/>
            <person name="Zhang J."/>
            <person name="Zhang Y."/>
            <person name="Li R."/>
            <person name="Xu Z."/>
            <person name="Li S."/>
            <person name="Li X."/>
            <person name="Zheng H."/>
            <person name="Cong L."/>
            <person name="Lin L."/>
            <person name="Yin J."/>
            <person name="Geng J."/>
            <person name="Li G."/>
            <person name="Shi J."/>
            <person name="Liu J."/>
            <person name="Lv H."/>
            <person name="Li J."/>
            <person name="Wang J."/>
            <person name="Deng Y."/>
            <person name="Ran L."/>
            <person name="Shi X."/>
            <person name="Wang X."/>
            <person name="Wu Q."/>
            <person name="Li C."/>
            <person name="Ren X."/>
            <person name="Wang J."/>
            <person name="Wang X."/>
            <person name="Li D."/>
            <person name="Liu D."/>
            <person name="Zhang X."/>
            <person name="Ji Z."/>
            <person name="Zhao W."/>
            <person name="Sun Y."/>
            <person name="Zhang Z."/>
            <person name="Bao J."/>
            <person name="Han Y."/>
            <person name="Dong L."/>
            <person name="Ji J."/>
            <person name="Chen P."/>
            <person name="Wu S."/>
            <person name="Liu J."/>
            <person name="Xiao Y."/>
            <person name="Bu D."/>
            <person name="Tan J."/>
            <person name="Yang L."/>
            <person name="Ye C."/>
            <person name="Zhang J."/>
            <person name="Xu J."/>
            <person name="Zhou Y."/>
            <person name="Yu Y."/>
            <person name="Zhang B."/>
            <person name="Zhuang S."/>
            <person name="Wei H."/>
            <person name="Liu B."/>
            <person name="Lei M."/>
            <person name="Yu H."/>
            <person name="Li Y."/>
            <person name="Xu H."/>
            <person name="Wei S."/>
            <person name="He X."/>
            <person name="Fang L."/>
            <person name="Zhang Z."/>
            <person name="Zhang Y."/>
            <person name="Huang X."/>
            <person name="Su Z."/>
            <person name="Tong W."/>
            <person name="Li J."/>
            <person name="Tong Z."/>
            <person name="Li S."/>
            <person name="Ye J."/>
            <person name="Wang L."/>
            <person name="Fang L."/>
            <person name="Lei T."/>
            <person name="Chen C."/>
            <person name="Chen H."/>
            <person name="Xu Z."/>
            <person name="Li H."/>
            <person name="Huang H."/>
            <person name="Zhang F."/>
            <person name="Xu H."/>
            <person name="Li N."/>
            <person name="Zhao C."/>
            <person name="Li S."/>
            <person name="Dong L."/>
            <person name="Huang Y."/>
            <person name="Li L."/>
            <person name="Xi Y."/>
            <person name="Qi Q."/>
            <person name="Li W."/>
            <person name="Zhang B."/>
            <person name="Hu W."/>
            <person name="Zhang Y."/>
            <person name="Tian X."/>
            <person name="Jiao Y."/>
            <person name="Liang X."/>
            <person name="Jin J."/>
            <person name="Gao L."/>
            <person name="Zheng W."/>
            <person name="Hao B."/>
            <person name="Liu S."/>
            <person name="Wang W."/>
            <person name="Yuan L."/>
            <person name="Cao M."/>
            <person name="McDermott J."/>
            <person name="Samudrala R."/>
            <person name="Wang J."/>
            <person name="Wong G.K."/>
            <person name="Yang H."/>
        </authorList>
    </citation>
    <scope>NUCLEOTIDE SEQUENCE [LARGE SCALE GENOMIC DNA]</scope>
    <source>
        <strain evidence="3">cv. 93-11</strain>
    </source>
</reference>
<organism evidence="2 3">
    <name type="scientific">Oryza sativa subsp. indica</name>
    <name type="common">Rice</name>
    <dbReference type="NCBI Taxonomy" id="39946"/>
    <lineage>
        <taxon>Eukaryota</taxon>
        <taxon>Viridiplantae</taxon>
        <taxon>Streptophyta</taxon>
        <taxon>Embryophyta</taxon>
        <taxon>Tracheophyta</taxon>
        <taxon>Spermatophyta</taxon>
        <taxon>Magnoliopsida</taxon>
        <taxon>Liliopsida</taxon>
        <taxon>Poales</taxon>
        <taxon>Poaceae</taxon>
        <taxon>BOP clade</taxon>
        <taxon>Oryzoideae</taxon>
        <taxon>Oryzeae</taxon>
        <taxon>Oryzinae</taxon>
        <taxon>Oryza</taxon>
        <taxon>Oryza sativa</taxon>
    </lineage>
</organism>
<dbReference type="Proteomes" id="UP000007015">
    <property type="component" value="Chromosome 6"/>
</dbReference>
<feature type="transmembrane region" description="Helical" evidence="1">
    <location>
        <begin position="166"/>
        <end position="196"/>
    </location>
</feature>
<keyword evidence="1" id="KW-1133">Transmembrane helix</keyword>
<gene>
    <name evidence="2" type="ORF">OsI_22535</name>
</gene>
<keyword evidence="1" id="KW-0812">Transmembrane</keyword>
<evidence type="ECO:0000256" key="1">
    <source>
        <dbReference type="SAM" id="Phobius"/>
    </source>
</evidence>